<keyword evidence="4 9" id="KW-0997">Cell inner membrane</keyword>
<keyword evidence="7 9" id="KW-0472">Membrane</keyword>
<evidence type="ECO:0000256" key="8">
    <source>
        <dbReference type="ARBA" id="ARBA00038436"/>
    </source>
</evidence>
<dbReference type="InterPro" id="IPR007387">
    <property type="entry name" value="TRAP_DctQ"/>
</dbReference>
<dbReference type="AlphaFoldDB" id="A0A1H0L5M8"/>
<evidence type="ECO:0000256" key="3">
    <source>
        <dbReference type="ARBA" id="ARBA00022475"/>
    </source>
</evidence>
<feature type="transmembrane region" description="Helical" evidence="9">
    <location>
        <begin position="20"/>
        <end position="39"/>
    </location>
</feature>
<dbReference type="GO" id="GO:0005886">
    <property type="term" value="C:plasma membrane"/>
    <property type="evidence" value="ECO:0007669"/>
    <property type="project" value="UniProtKB-SubCell"/>
</dbReference>
<dbReference type="PANTHER" id="PTHR35011">
    <property type="entry name" value="2,3-DIKETO-L-GULONATE TRAP TRANSPORTER SMALL PERMEASE PROTEIN YIAM"/>
    <property type="match status" value="1"/>
</dbReference>
<comment type="subunit">
    <text evidence="9">The complex comprises the extracytoplasmic solute receptor protein and the two transmembrane proteins.</text>
</comment>
<evidence type="ECO:0000313" key="12">
    <source>
        <dbReference type="Proteomes" id="UP000324252"/>
    </source>
</evidence>
<dbReference type="GO" id="GO:0022857">
    <property type="term" value="F:transmembrane transporter activity"/>
    <property type="evidence" value="ECO:0007669"/>
    <property type="project" value="UniProtKB-UniRule"/>
</dbReference>
<dbReference type="EMBL" id="FQZZ01000008">
    <property type="protein sequence ID" value="SHK70839.1"/>
    <property type="molecule type" value="Genomic_DNA"/>
</dbReference>
<keyword evidence="2 9" id="KW-0813">Transport</keyword>
<evidence type="ECO:0000256" key="6">
    <source>
        <dbReference type="ARBA" id="ARBA00022989"/>
    </source>
</evidence>
<keyword evidence="3" id="KW-1003">Cell membrane</keyword>
<sequence length="192" mass="20897">MKTLNKAMTFATWLAKLPAGVAAILIGGMMVLVSLDVVLKYLLAAPVPMTLELVAAYFMPAICFLPLGNVTRTESHLEVELFTQNLSGRPLSAIKLIGCVIGIAYSAVLIDQGVEQAIKMTSRGEYWELSSIAFPVWPARWFVPVGVSLMLLWLILQAIQHICILFNVQGFDAPATAGNTAADETTEQEKDE</sequence>
<keyword evidence="5 9" id="KW-0812">Transmembrane</keyword>
<evidence type="ECO:0000256" key="5">
    <source>
        <dbReference type="ARBA" id="ARBA00022692"/>
    </source>
</evidence>
<comment type="function">
    <text evidence="9">Part of the tripartite ATP-independent periplasmic (TRAP) transport system.</text>
</comment>
<reference evidence="11 12" key="1">
    <citation type="submission" date="2016-11" db="EMBL/GenBank/DDBJ databases">
        <authorList>
            <person name="Varghese N."/>
            <person name="Submissions S."/>
        </authorList>
    </citation>
    <scope>NUCLEOTIDE SEQUENCE [LARGE SCALE GENOMIC DNA]</scope>
    <source>
        <strain evidence="11 12">DSM 29620</strain>
    </source>
</reference>
<evidence type="ECO:0000313" key="11">
    <source>
        <dbReference type="EMBL" id="SHK70839.1"/>
    </source>
</evidence>
<evidence type="ECO:0000256" key="2">
    <source>
        <dbReference type="ARBA" id="ARBA00022448"/>
    </source>
</evidence>
<dbReference type="GO" id="GO:0015740">
    <property type="term" value="P:C4-dicarboxylate transport"/>
    <property type="evidence" value="ECO:0007669"/>
    <property type="project" value="TreeGrafter"/>
</dbReference>
<comment type="similarity">
    <text evidence="8 9">Belongs to the TRAP transporter small permease family.</text>
</comment>
<feature type="transmembrane region" description="Helical" evidence="9">
    <location>
        <begin position="131"/>
        <end position="156"/>
    </location>
</feature>
<organism evidence="11 12">
    <name type="scientific">Lutimaribacter pacificus</name>
    <dbReference type="NCBI Taxonomy" id="391948"/>
    <lineage>
        <taxon>Bacteria</taxon>
        <taxon>Pseudomonadati</taxon>
        <taxon>Pseudomonadota</taxon>
        <taxon>Alphaproteobacteria</taxon>
        <taxon>Rhodobacterales</taxon>
        <taxon>Roseobacteraceae</taxon>
        <taxon>Lutimaribacter</taxon>
    </lineage>
</organism>
<feature type="transmembrane region" description="Helical" evidence="9">
    <location>
        <begin position="91"/>
        <end position="110"/>
    </location>
</feature>
<feature type="transmembrane region" description="Helical" evidence="9">
    <location>
        <begin position="51"/>
        <end position="71"/>
    </location>
</feature>
<dbReference type="Proteomes" id="UP000324252">
    <property type="component" value="Unassembled WGS sequence"/>
</dbReference>
<dbReference type="OrthoDB" id="4250245at2"/>
<gene>
    <name evidence="11" type="ORF">SAMN05444142_10849</name>
</gene>
<dbReference type="Pfam" id="PF04290">
    <property type="entry name" value="DctQ"/>
    <property type="match status" value="1"/>
</dbReference>
<dbReference type="RefSeq" id="WP_149789108.1">
    <property type="nucleotide sequence ID" value="NZ_FNIO01000007.1"/>
</dbReference>
<proteinExistence type="inferred from homology"/>
<evidence type="ECO:0000256" key="7">
    <source>
        <dbReference type="ARBA" id="ARBA00023136"/>
    </source>
</evidence>
<protein>
    <recommendedName>
        <fullName evidence="9">TRAP transporter small permease protein</fullName>
    </recommendedName>
</protein>
<keyword evidence="12" id="KW-1185">Reference proteome</keyword>
<name>A0A1H0L5M8_9RHOB</name>
<accession>A0A1H0L5M8</accession>
<comment type="subcellular location">
    <subcellularLocation>
        <location evidence="1 9">Cell inner membrane</location>
        <topology evidence="1 9">Multi-pass membrane protein</topology>
    </subcellularLocation>
</comment>
<evidence type="ECO:0000256" key="1">
    <source>
        <dbReference type="ARBA" id="ARBA00004429"/>
    </source>
</evidence>
<keyword evidence="6 9" id="KW-1133">Transmembrane helix</keyword>
<evidence type="ECO:0000256" key="9">
    <source>
        <dbReference type="RuleBase" id="RU369079"/>
    </source>
</evidence>
<evidence type="ECO:0000259" key="10">
    <source>
        <dbReference type="Pfam" id="PF04290"/>
    </source>
</evidence>
<feature type="domain" description="Tripartite ATP-independent periplasmic transporters DctQ component" evidence="10">
    <location>
        <begin position="29"/>
        <end position="162"/>
    </location>
</feature>
<dbReference type="PANTHER" id="PTHR35011:SF10">
    <property type="entry name" value="TRAP TRANSPORTER SMALL PERMEASE PROTEIN"/>
    <property type="match status" value="1"/>
</dbReference>
<evidence type="ECO:0000256" key="4">
    <source>
        <dbReference type="ARBA" id="ARBA00022519"/>
    </source>
</evidence>
<dbReference type="InterPro" id="IPR055348">
    <property type="entry name" value="DctQ"/>
</dbReference>